<feature type="chain" id="PRO_5041691535" description="Glucan endo-1,3-beta-D-glucosidase" evidence="5">
    <location>
        <begin position="26"/>
        <end position="286"/>
    </location>
</feature>
<name>A0AA89BFH7_9ASTE</name>
<protein>
    <recommendedName>
        <fullName evidence="8">Glucan endo-1,3-beta-D-glucosidase</fullName>
    </recommendedName>
</protein>
<comment type="caution">
    <text evidence="6">The sequence shown here is derived from an EMBL/GenBank/DDBJ whole genome shotgun (WGS) entry which is preliminary data.</text>
</comment>
<proteinExistence type="inferred from homology"/>
<evidence type="ECO:0000313" key="7">
    <source>
        <dbReference type="Proteomes" id="UP001188597"/>
    </source>
</evidence>
<dbReference type="PANTHER" id="PTHR32227">
    <property type="entry name" value="GLUCAN ENDO-1,3-BETA-GLUCOSIDASE BG1-RELATED-RELATED"/>
    <property type="match status" value="1"/>
</dbReference>
<dbReference type="SUPFAM" id="SSF51445">
    <property type="entry name" value="(Trans)glycosidases"/>
    <property type="match status" value="1"/>
</dbReference>
<dbReference type="GO" id="GO:0005975">
    <property type="term" value="P:carbohydrate metabolic process"/>
    <property type="evidence" value="ECO:0007669"/>
    <property type="project" value="InterPro"/>
</dbReference>
<evidence type="ECO:0000313" key="6">
    <source>
        <dbReference type="EMBL" id="KAK3040380.1"/>
    </source>
</evidence>
<feature type="signal peptide" evidence="5">
    <location>
        <begin position="1"/>
        <end position="25"/>
    </location>
</feature>
<dbReference type="Proteomes" id="UP001188597">
    <property type="component" value="Unassembled WGS sequence"/>
</dbReference>
<comment type="similarity">
    <text evidence="1 4">Belongs to the glycosyl hydrolase 17 family.</text>
</comment>
<dbReference type="AlphaFoldDB" id="A0AA89BFH7"/>
<dbReference type="GO" id="GO:0004553">
    <property type="term" value="F:hydrolase activity, hydrolyzing O-glycosyl compounds"/>
    <property type="evidence" value="ECO:0007669"/>
    <property type="project" value="InterPro"/>
</dbReference>
<evidence type="ECO:0000256" key="1">
    <source>
        <dbReference type="ARBA" id="ARBA00008773"/>
    </source>
</evidence>
<accession>A0AA89BFH7</accession>
<dbReference type="InterPro" id="IPR000490">
    <property type="entry name" value="Glyco_hydro_17"/>
</dbReference>
<sequence length="286" mass="30791">MASTCIYPVLSIMVTIIFLISTAEAALNVGVCYGLKGSNLPSPPDVVSLFKKYGIGDGITFPYISVGNEALPGEFASSIPPAMQNLQNILDARNLGGISVTTTVSTQVLANTFPPSATTFSAEARETLVKVIKFLSAQANPLMFNVYPYYAYAADPANIRLDYAQFTSTEAVVVDGKLSYSNIFDAMLDGFFWAMEKEGVADVSLTVSESGWPSAGNGKLTTPELAATYNKNFAAHVSALAGTPKRPQTYIKGYIFAMFNENQKPDGVEQNFGLFQPSMEPVYPVF</sequence>
<keyword evidence="2" id="KW-0378">Hydrolase</keyword>
<reference evidence="6" key="1">
    <citation type="submission" date="2022-12" db="EMBL/GenBank/DDBJ databases">
        <title>Draft genome assemblies for two species of Escallonia (Escalloniales).</title>
        <authorList>
            <person name="Chanderbali A."/>
            <person name="Dervinis C."/>
            <person name="Anghel I."/>
            <person name="Soltis D."/>
            <person name="Soltis P."/>
            <person name="Zapata F."/>
        </authorList>
    </citation>
    <scope>NUCLEOTIDE SEQUENCE</scope>
    <source>
        <strain evidence="6">UCBG64.0493</strain>
        <tissue evidence="6">Leaf</tissue>
    </source>
</reference>
<keyword evidence="7" id="KW-1185">Reference proteome</keyword>
<gene>
    <name evidence="6" type="ORF">RJ639_026785</name>
</gene>
<evidence type="ECO:0000256" key="5">
    <source>
        <dbReference type="SAM" id="SignalP"/>
    </source>
</evidence>
<dbReference type="Pfam" id="PF00332">
    <property type="entry name" value="Glyco_hydro_17"/>
    <property type="match status" value="1"/>
</dbReference>
<organism evidence="6 7">
    <name type="scientific">Escallonia herrerae</name>
    <dbReference type="NCBI Taxonomy" id="1293975"/>
    <lineage>
        <taxon>Eukaryota</taxon>
        <taxon>Viridiplantae</taxon>
        <taxon>Streptophyta</taxon>
        <taxon>Embryophyta</taxon>
        <taxon>Tracheophyta</taxon>
        <taxon>Spermatophyta</taxon>
        <taxon>Magnoliopsida</taxon>
        <taxon>eudicotyledons</taxon>
        <taxon>Gunneridae</taxon>
        <taxon>Pentapetalae</taxon>
        <taxon>asterids</taxon>
        <taxon>campanulids</taxon>
        <taxon>Escalloniales</taxon>
        <taxon>Escalloniaceae</taxon>
        <taxon>Escallonia</taxon>
    </lineage>
</organism>
<evidence type="ECO:0008006" key="8">
    <source>
        <dbReference type="Google" id="ProtNLM"/>
    </source>
</evidence>
<keyword evidence="3" id="KW-0326">Glycosidase</keyword>
<evidence type="ECO:0000256" key="4">
    <source>
        <dbReference type="RuleBase" id="RU004335"/>
    </source>
</evidence>
<evidence type="ECO:0000256" key="2">
    <source>
        <dbReference type="ARBA" id="ARBA00022801"/>
    </source>
</evidence>
<dbReference type="InterPro" id="IPR044965">
    <property type="entry name" value="Glyco_hydro_17_plant"/>
</dbReference>
<evidence type="ECO:0000256" key="3">
    <source>
        <dbReference type="ARBA" id="ARBA00023295"/>
    </source>
</evidence>
<dbReference type="EMBL" id="JAVXUP010000055">
    <property type="protein sequence ID" value="KAK3040380.1"/>
    <property type="molecule type" value="Genomic_DNA"/>
</dbReference>
<dbReference type="InterPro" id="IPR017853">
    <property type="entry name" value="GH"/>
</dbReference>
<keyword evidence="5" id="KW-0732">Signal</keyword>
<dbReference type="Gene3D" id="3.20.20.80">
    <property type="entry name" value="Glycosidases"/>
    <property type="match status" value="1"/>
</dbReference>